<keyword evidence="3 6" id="KW-0812">Transmembrane</keyword>
<evidence type="ECO:0000256" key="5">
    <source>
        <dbReference type="ARBA" id="ARBA00023136"/>
    </source>
</evidence>
<keyword evidence="4 6" id="KW-1133">Transmembrane helix</keyword>
<evidence type="ECO:0000256" key="1">
    <source>
        <dbReference type="ARBA" id="ARBA00004141"/>
    </source>
</evidence>
<feature type="transmembrane region" description="Helical" evidence="6">
    <location>
        <begin position="151"/>
        <end position="171"/>
    </location>
</feature>
<evidence type="ECO:0000256" key="6">
    <source>
        <dbReference type="SAM" id="Phobius"/>
    </source>
</evidence>
<protein>
    <submittedName>
        <fullName evidence="8">DMT family transporter</fullName>
    </submittedName>
</protein>
<proteinExistence type="inferred from homology"/>
<feature type="transmembrane region" description="Helical" evidence="6">
    <location>
        <begin position="177"/>
        <end position="199"/>
    </location>
</feature>
<feature type="domain" description="EamA" evidence="7">
    <location>
        <begin position="33"/>
        <end position="165"/>
    </location>
</feature>
<dbReference type="InterPro" id="IPR037185">
    <property type="entry name" value="EmrE-like"/>
</dbReference>
<dbReference type="InterPro" id="IPR000620">
    <property type="entry name" value="EamA_dom"/>
</dbReference>
<accession>A0ABW4Z197</accession>
<evidence type="ECO:0000313" key="8">
    <source>
        <dbReference type="EMBL" id="MFD2142163.1"/>
    </source>
</evidence>
<comment type="similarity">
    <text evidence="2">Belongs to the EamA transporter family.</text>
</comment>
<evidence type="ECO:0000256" key="3">
    <source>
        <dbReference type="ARBA" id="ARBA00022692"/>
    </source>
</evidence>
<feature type="transmembrane region" description="Helical" evidence="6">
    <location>
        <begin position="273"/>
        <end position="289"/>
    </location>
</feature>
<feature type="transmembrane region" description="Helical" evidence="6">
    <location>
        <begin position="238"/>
        <end position="261"/>
    </location>
</feature>
<comment type="subcellular location">
    <subcellularLocation>
        <location evidence="1">Membrane</location>
        <topology evidence="1">Multi-pass membrane protein</topology>
    </subcellularLocation>
</comment>
<evidence type="ECO:0000256" key="2">
    <source>
        <dbReference type="ARBA" id="ARBA00007362"/>
    </source>
</evidence>
<dbReference type="Pfam" id="PF00892">
    <property type="entry name" value="EamA"/>
    <property type="match status" value="2"/>
</dbReference>
<organism evidence="8 9">
    <name type="scientific">Ancylobacter oerskovii</name>
    <dbReference type="NCBI Taxonomy" id="459519"/>
    <lineage>
        <taxon>Bacteria</taxon>
        <taxon>Pseudomonadati</taxon>
        <taxon>Pseudomonadota</taxon>
        <taxon>Alphaproteobacteria</taxon>
        <taxon>Hyphomicrobiales</taxon>
        <taxon>Xanthobacteraceae</taxon>
        <taxon>Ancylobacter</taxon>
    </lineage>
</organism>
<feature type="transmembrane region" description="Helical" evidence="6">
    <location>
        <begin position="121"/>
        <end position="139"/>
    </location>
</feature>
<sequence>MSQNSLSGGNAALPDSGPAEGAGAVSGRQLFALVLAFCLLWSSAFAFAKMALMDCPPLILLVLRLTLAGGIMMALAVKVDGRARLASMRRRDVWALMLCGVLNNAVYLGVNWTALTFTSSAFNAVLISCNPLVVALLAGPLLGERLNLTKWIGLGLGLVGVVIVLRSRLAGGHEDPFGTLLIGIGMLGLAAGTLAFKYFKPRGGVWTGNAVQCLTGAAVLLPFAAATESLADVHVTQGFLVGLGILVFAVSIGGYGLWFYLLTRASATTASSLHFAMPPLGLFFGWLLLGEQVPPLDFLGIAPIALGIWLVTRSGRRARPAALAEGAKEGRA</sequence>
<feature type="transmembrane region" description="Helical" evidence="6">
    <location>
        <begin position="295"/>
        <end position="312"/>
    </location>
</feature>
<evidence type="ECO:0000256" key="4">
    <source>
        <dbReference type="ARBA" id="ARBA00022989"/>
    </source>
</evidence>
<dbReference type="SUPFAM" id="SSF103481">
    <property type="entry name" value="Multidrug resistance efflux transporter EmrE"/>
    <property type="match status" value="2"/>
</dbReference>
<evidence type="ECO:0000313" key="9">
    <source>
        <dbReference type="Proteomes" id="UP001597299"/>
    </source>
</evidence>
<dbReference type="PANTHER" id="PTHR32322:SF2">
    <property type="entry name" value="EAMA DOMAIN-CONTAINING PROTEIN"/>
    <property type="match status" value="1"/>
</dbReference>
<keyword evidence="5 6" id="KW-0472">Membrane</keyword>
<dbReference type="RefSeq" id="WP_213351445.1">
    <property type="nucleotide sequence ID" value="NZ_JAHBGB010000006.1"/>
</dbReference>
<feature type="transmembrane region" description="Helical" evidence="6">
    <location>
        <begin position="206"/>
        <end position="226"/>
    </location>
</feature>
<comment type="caution">
    <text evidence="8">The sequence shown here is derived from an EMBL/GenBank/DDBJ whole genome shotgun (WGS) entry which is preliminary data.</text>
</comment>
<feature type="transmembrane region" description="Helical" evidence="6">
    <location>
        <begin position="30"/>
        <end position="52"/>
    </location>
</feature>
<dbReference type="Proteomes" id="UP001597299">
    <property type="component" value="Unassembled WGS sequence"/>
</dbReference>
<keyword evidence="9" id="KW-1185">Reference proteome</keyword>
<gene>
    <name evidence="8" type="ORF">ACFSNC_17275</name>
</gene>
<feature type="transmembrane region" description="Helical" evidence="6">
    <location>
        <begin position="58"/>
        <end position="81"/>
    </location>
</feature>
<dbReference type="InterPro" id="IPR050638">
    <property type="entry name" value="AA-Vitamin_Transporters"/>
</dbReference>
<dbReference type="EMBL" id="JBHUHD010000001">
    <property type="protein sequence ID" value="MFD2142163.1"/>
    <property type="molecule type" value="Genomic_DNA"/>
</dbReference>
<feature type="domain" description="EamA" evidence="7">
    <location>
        <begin position="177"/>
        <end position="312"/>
    </location>
</feature>
<name>A0ABW4Z197_9HYPH</name>
<evidence type="ECO:0000259" key="7">
    <source>
        <dbReference type="Pfam" id="PF00892"/>
    </source>
</evidence>
<reference evidence="9" key="1">
    <citation type="journal article" date="2019" name="Int. J. Syst. Evol. Microbiol.">
        <title>The Global Catalogue of Microorganisms (GCM) 10K type strain sequencing project: providing services to taxonomists for standard genome sequencing and annotation.</title>
        <authorList>
            <consortium name="The Broad Institute Genomics Platform"/>
            <consortium name="The Broad Institute Genome Sequencing Center for Infectious Disease"/>
            <person name="Wu L."/>
            <person name="Ma J."/>
        </authorList>
    </citation>
    <scope>NUCLEOTIDE SEQUENCE [LARGE SCALE GENOMIC DNA]</scope>
    <source>
        <strain evidence="9">CCM 7435</strain>
    </source>
</reference>
<dbReference type="PANTHER" id="PTHR32322">
    <property type="entry name" value="INNER MEMBRANE TRANSPORTER"/>
    <property type="match status" value="1"/>
</dbReference>
<feature type="transmembrane region" description="Helical" evidence="6">
    <location>
        <begin position="93"/>
        <end position="115"/>
    </location>
</feature>